<gene>
    <name evidence="2" type="ORF">EJ02DRAFT_2058</name>
</gene>
<dbReference type="Proteomes" id="UP000800038">
    <property type="component" value="Unassembled WGS sequence"/>
</dbReference>
<evidence type="ECO:0000313" key="2">
    <source>
        <dbReference type="EMBL" id="KAF1947687.1"/>
    </source>
</evidence>
<evidence type="ECO:0000256" key="1">
    <source>
        <dbReference type="SAM" id="MobiDB-lite"/>
    </source>
</evidence>
<reference evidence="2" key="1">
    <citation type="journal article" date="2020" name="Stud. Mycol.">
        <title>101 Dothideomycetes genomes: a test case for predicting lifestyles and emergence of pathogens.</title>
        <authorList>
            <person name="Haridas S."/>
            <person name="Albert R."/>
            <person name="Binder M."/>
            <person name="Bloem J."/>
            <person name="Labutti K."/>
            <person name="Salamov A."/>
            <person name="Andreopoulos B."/>
            <person name="Baker S."/>
            <person name="Barry K."/>
            <person name="Bills G."/>
            <person name="Bluhm B."/>
            <person name="Cannon C."/>
            <person name="Castanera R."/>
            <person name="Culley D."/>
            <person name="Daum C."/>
            <person name="Ezra D."/>
            <person name="Gonzalez J."/>
            <person name="Henrissat B."/>
            <person name="Kuo A."/>
            <person name="Liang C."/>
            <person name="Lipzen A."/>
            <person name="Lutzoni F."/>
            <person name="Magnuson J."/>
            <person name="Mondo S."/>
            <person name="Nolan M."/>
            <person name="Ohm R."/>
            <person name="Pangilinan J."/>
            <person name="Park H.-J."/>
            <person name="Ramirez L."/>
            <person name="Alfaro M."/>
            <person name="Sun H."/>
            <person name="Tritt A."/>
            <person name="Yoshinaga Y."/>
            <person name="Zwiers L.-H."/>
            <person name="Turgeon B."/>
            <person name="Goodwin S."/>
            <person name="Spatafora J."/>
            <person name="Crous P."/>
            <person name="Grigoriev I."/>
        </authorList>
    </citation>
    <scope>NUCLEOTIDE SEQUENCE</scope>
    <source>
        <strain evidence="2">CBS 161.51</strain>
    </source>
</reference>
<name>A0A6A5TFM0_9PLEO</name>
<keyword evidence="3" id="KW-1185">Reference proteome</keyword>
<feature type="region of interest" description="Disordered" evidence="1">
    <location>
        <begin position="1"/>
        <end position="20"/>
    </location>
</feature>
<dbReference type="EMBL" id="ML975997">
    <property type="protein sequence ID" value="KAF1947687.1"/>
    <property type="molecule type" value="Genomic_DNA"/>
</dbReference>
<dbReference type="OrthoDB" id="3942798at2759"/>
<sequence length="95" mass="10832">MGIHQGGGEPDLEPFLEPDKPVPTSQARFLHTLEVAASLILIRPRVYETRSWKIRKKLIIPMGTRRETASAFHQLRIGHSYNKAYLFWNTLAASC</sequence>
<dbReference type="AlphaFoldDB" id="A0A6A5TFM0"/>
<evidence type="ECO:0000313" key="3">
    <source>
        <dbReference type="Proteomes" id="UP000800038"/>
    </source>
</evidence>
<proteinExistence type="predicted"/>
<accession>A0A6A5TFM0</accession>
<protein>
    <submittedName>
        <fullName evidence="2">Uncharacterized protein</fullName>
    </submittedName>
</protein>
<organism evidence="2 3">
    <name type="scientific">Clathrospora elynae</name>
    <dbReference type="NCBI Taxonomy" id="706981"/>
    <lineage>
        <taxon>Eukaryota</taxon>
        <taxon>Fungi</taxon>
        <taxon>Dikarya</taxon>
        <taxon>Ascomycota</taxon>
        <taxon>Pezizomycotina</taxon>
        <taxon>Dothideomycetes</taxon>
        <taxon>Pleosporomycetidae</taxon>
        <taxon>Pleosporales</taxon>
        <taxon>Diademaceae</taxon>
        <taxon>Clathrospora</taxon>
    </lineage>
</organism>